<reference evidence="1" key="1">
    <citation type="journal article" date="2023" name="Mol. Phylogenet. Evol.">
        <title>Genome-scale phylogeny and comparative genomics of the fungal order Sordariales.</title>
        <authorList>
            <person name="Hensen N."/>
            <person name="Bonometti L."/>
            <person name="Westerberg I."/>
            <person name="Brannstrom I.O."/>
            <person name="Guillou S."/>
            <person name="Cros-Aarteil S."/>
            <person name="Calhoun S."/>
            <person name="Haridas S."/>
            <person name="Kuo A."/>
            <person name="Mondo S."/>
            <person name="Pangilinan J."/>
            <person name="Riley R."/>
            <person name="LaButti K."/>
            <person name="Andreopoulos B."/>
            <person name="Lipzen A."/>
            <person name="Chen C."/>
            <person name="Yan M."/>
            <person name="Daum C."/>
            <person name="Ng V."/>
            <person name="Clum A."/>
            <person name="Steindorff A."/>
            <person name="Ohm R.A."/>
            <person name="Martin F."/>
            <person name="Silar P."/>
            <person name="Natvig D.O."/>
            <person name="Lalanne C."/>
            <person name="Gautier V."/>
            <person name="Ament-Velasquez S.L."/>
            <person name="Kruys A."/>
            <person name="Hutchinson M.I."/>
            <person name="Powell A.J."/>
            <person name="Barry K."/>
            <person name="Miller A.N."/>
            <person name="Grigoriev I.V."/>
            <person name="Debuchy R."/>
            <person name="Gladieux P."/>
            <person name="Hiltunen Thoren M."/>
            <person name="Johannesson H."/>
        </authorList>
    </citation>
    <scope>NUCLEOTIDE SEQUENCE</scope>
    <source>
        <strain evidence="1">PSN243</strain>
    </source>
</reference>
<dbReference type="AlphaFoldDB" id="A0AAV9GVS0"/>
<organism evidence="1 2">
    <name type="scientific">Podospora aff. communis PSN243</name>
    <dbReference type="NCBI Taxonomy" id="3040156"/>
    <lineage>
        <taxon>Eukaryota</taxon>
        <taxon>Fungi</taxon>
        <taxon>Dikarya</taxon>
        <taxon>Ascomycota</taxon>
        <taxon>Pezizomycotina</taxon>
        <taxon>Sordariomycetes</taxon>
        <taxon>Sordariomycetidae</taxon>
        <taxon>Sordariales</taxon>
        <taxon>Podosporaceae</taxon>
        <taxon>Podospora</taxon>
    </lineage>
</organism>
<dbReference type="EMBL" id="MU865926">
    <property type="protein sequence ID" value="KAK4451989.1"/>
    <property type="molecule type" value="Genomic_DNA"/>
</dbReference>
<reference evidence="1" key="2">
    <citation type="submission" date="2023-05" db="EMBL/GenBank/DDBJ databases">
        <authorList>
            <consortium name="Lawrence Berkeley National Laboratory"/>
            <person name="Steindorff A."/>
            <person name="Hensen N."/>
            <person name="Bonometti L."/>
            <person name="Westerberg I."/>
            <person name="Brannstrom I.O."/>
            <person name="Guillou S."/>
            <person name="Cros-Aarteil S."/>
            <person name="Calhoun S."/>
            <person name="Haridas S."/>
            <person name="Kuo A."/>
            <person name="Mondo S."/>
            <person name="Pangilinan J."/>
            <person name="Riley R."/>
            <person name="Labutti K."/>
            <person name="Andreopoulos B."/>
            <person name="Lipzen A."/>
            <person name="Chen C."/>
            <person name="Yanf M."/>
            <person name="Daum C."/>
            <person name="Ng V."/>
            <person name="Clum A."/>
            <person name="Ohm R."/>
            <person name="Martin F."/>
            <person name="Silar P."/>
            <person name="Natvig D."/>
            <person name="Lalanne C."/>
            <person name="Gautier V."/>
            <person name="Ament-Velasquez S.L."/>
            <person name="Kruys A."/>
            <person name="Hutchinson M.I."/>
            <person name="Powell A.J."/>
            <person name="Barry K."/>
            <person name="Miller A.N."/>
            <person name="Grigoriev I.V."/>
            <person name="Debuchy R."/>
            <person name="Gladieux P."/>
            <person name="Thoren M.H."/>
            <person name="Johannesson H."/>
        </authorList>
    </citation>
    <scope>NUCLEOTIDE SEQUENCE</scope>
    <source>
        <strain evidence="1">PSN243</strain>
    </source>
</reference>
<dbReference type="Proteomes" id="UP001321760">
    <property type="component" value="Unassembled WGS sequence"/>
</dbReference>
<keyword evidence="2" id="KW-1185">Reference proteome</keyword>
<evidence type="ECO:0000313" key="1">
    <source>
        <dbReference type="EMBL" id="KAK4451989.1"/>
    </source>
</evidence>
<evidence type="ECO:0000313" key="2">
    <source>
        <dbReference type="Proteomes" id="UP001321760"/>
    </source>
</evidence>
<gene>
    <name evidence="1" type="ORF">QBC34DRAFT_457748</name>
</gene>
<accession>A0AAV9GVS0</accession>
<protein>
    <submittedName>
        <fullName evidence="1">Uncharacterized protein</fullName>
    </submittedName>
</protein>
<sequence>MDIAARRAASPRVIRLDTIGAGGKSWVDLVKSLKAVTLFGKGFGELLEPVPSAANKCSLWRTLPKEREYLAVSSYDLSRILHQEGDAEACPAKLAPGVFWDPSELFGPCACMDPKRKSCDPAQSLLSEPLFKRTLKKSTPTINPCDLLGNTSAIVFGRNSLFGYVKRLAGRYAT</sequence>
<comment type="caution">
    <text evidence="1">The sequence shown here is derived from an EMBL/GenBank/DDBJ whole genome shotgun (WGS) entry which is preliminary data.</text>
</comment>
<proteinExistence type="predicted"/>
<name>A0AAV9GVS0_9PEZI</name>